<dbReference type="SUPFAM" id="SSF55729">
    <property type="entry name" value="Acyl-CoA N-acyltransferases (Nat)"/>
    <property type="match status" value="1"/>
</dbReference>
<reference evidence="2" key="1">
    <citation type="submission" date="2017-08" db="EMBL/GenBank/DDBJ databases">
        <title>A dynamic microbial community with high functional redundancy inhabits the cold, oxic subseafloor aquifer.</title>
        <authorList>
            <person name="Tully B.J."/>
            <person name="Wheat C.G."/>
            <person name="Glazer B.T."/>
            <person name="Huber J.A."/>
        </authorList>
    </citation>
    <scope>NUCLEOTIDE SEQUENCE [LARGE SCALE GENOMIC DNA]</scope>
</reference>
<dbReference type="AlphaFoldDB" id="A0A2A4X0D5"/>
<dbReference type="Gene3D" id="3.30.460.10">
    <property type="entry name" value="Beta Polymerase, domain 2"/>
    <property type="match status" value="1"/>
</dbReference>
<sequence>MKQEKNVMPYSPDWPKQFESIEKQIRPALKESFVAIHHVGSTSVPDLAAKPIIDIIAEVKHLSFDHAPLLKLNFAYRGGFGLPFRKSFTYRSNDLNVNLHVFEHDDPEVELNLMLRDHLRKDTADREAYEQLKYRLASDEECDKKNGSLYRKYTLDKHPFLEDILKKLGFDRQRLVLCAHYADWNGARAMRLKYCPLESKEISNDTQHTHLVFYKATTVIGYVHVEFKSREKTKIHTLVIDHPYQNLGYEKELKRLIEKWLKIKLKGESDA</sequence>
<dbReference type="Gene3D" id="3.40.630.30">
    <property type="match status" value="1"/>
</dbReference>
<proteinExistence type="predicted"/>
<dbReference type="SUPFAM" id="SSF81301">
    <property type="entry name" value="Nucleotidyltransferase"/>
    <property type="match status" value="1"/>
</dbReference>
<dbReference type="InterPro" id="IPR007344">
    <property type="entry name" value="GrpB/CoaE"/>
</dbReference>
<accession>A0A2A4X0D5</accession>
<organism evidence="1 2">
    <name type="scientific">Aerophobetes bacterium</name>
    <dbReference type="NCBI Taxonomy" id="2030807"/>
    <lineage>
        <taxon>Bacteria</taxon>
        <taxon>Candidatus Aerophobota</taxon>
    </lineage>
</organism>
<evidence type="ECO:0000313" key="1">
    <source>
        <dbReference type="EMBL" id="PCI75537.1"/>
    </source>
</evidence>
<dbReference type="Pfam" id="PF04229">
    <property type="entry name" value="GrpB"/>
    <property type="match status" value="1"/>
</dbReference>
<dbReference type="InterPro" id="IPR043519">
    <property type="entry name" value="NT_sf"/>
</dbReference>
<dbReference type="PANTHER" id="PTHR34822">
    <property type="entry name" value="GRPB DOMAIN PROTEIN (AFU_ORTHOLOGUE AFUA_1G01530)"/>
    <property type="match status" value="1"/>
</dbReference>
<name>A0A2A4X0D5_UNCAE</name>
<dbReference type="PANTHER" id="PTHR34822:SF1">
    <property type="entry name" value="GRPB FAMILY PROTEIN"/>
    <property type="match status" value="1"/>
</dbReference>
<dbReference type="InterPro" id="IPR016181">
    <property type="entry name" value="Acyl_CoA_acyltransferase"/>
</dbReference>
<dbReference type="EMBL" id="NVUK01000045">
    <property type="protein sequence ID" value="PCI75537.1"/>
    <property type="molecule type" value="Genomic_DNA"/>
</dbReference>
<protein>
    <submittedName>
        <fullName evidence="1">Uncharacterized protein</fullName>
    </submittedName>
</protein>
<evidence type="ECO:0000313" key="2">
    <source>
        <dbReference type="Proteomes" id="UP000218775"/>
    </source>
</evidence>
<gene>
    <name evidence="1" type="ORF">COB21_05510</name>
</gene>
<dbReference type="Proteomes" id="UP000218775">
    <property type="component" value="Unassembled WGS sequence"/>
</dbReference>
<comment type="caution">
    <text evidence="1">The sequence shown here is derived from an EMBL/GenBank/DDBJ whole genome shotgun (WGS) entry which is preliminary data.</text>
</comment>